<reference evidence="2 3" key="1">
    <citation type="submission" date="2020-07" db="EMBL/GenBank/DDBJ databases">
        <title>Sequencing the genomes of 1000 actinobacteria strains.</title>
        <authorList>
            <person name="Klenk H.-P."/>
        </authorList>
    </citation>
    <scope>NUCLEOTIDE SEQUENCE [LARGE SCALE GENOMIC DNA]</scope>
    <source>
        <strain evidence="2 3">DSM 45975</strain>
    </source>
</reference>
<dbReference type="Pfam" id="PF00067">
    <property type="entry name" value="p450"/>
    <property type="match status" value="1"/>
</dbReference>
<dbReference type="GO" id="GO:0020037">
    <property type="term" value="F:heme binding"/>
    <property type="evidence" value="ECO:0007669"/>
    <property type="project" value="InterPro"/>
</dbReference>
<dbReference type="GO" id="GO:0005506">
    <property type="term" value="F:iron ion binding"/>
    <property type="evidence" value="ECO:0007669"/>
    <property type="project" value="InterPro"/>
</dbReference>
<sequence length="396" mass="43691">MTPPHGNGFVHPFAPSARTNPYPGYRWLQQNSPVHYDRKTSMWLLTRHADCARALREARLSAELGQRQRLRDDELPVSMLTTDPPRHEQLRSPGQAMLAPAVLRQHLPGIHDGLQRVLDELDTPNTVDAVADIGERFAETVLAETLSISAAQRTIFTDMARRVSPSLNPLASGAQAEGATEAMRELDVFLDEHLDRVVEHGTDGPIRRLALDERLTRHQVIGVLSLSIVGGFEPLSHLVANALVWLLGRPAEIERIRDGDARFALGAVDELLRVESPVPFTARVTTDDVVFGDTVIPADQRVLIMIGAANRDPEVFEQPDGLLLARSPNPYLALGSGTHYCLGAGLVRECGALFLPELLRRYPKLHAASPEQLDTPRWRDALIPRGMQELAVAVRG</sequence>
<dbReference type="InterPro" id="IPR001128">
    <property type="entry name" value="Cyt_P450"/>
</dbReference>
<dbReference type="AlphaFoldDB" id="A0A839E743"/>
<dbReference type="InterPro" id="IPR002397">
    <property type="entry name" value="Cyt_P450_B"/>
</dbReference>
<dbReference type="PANTHER" id="PTHR46696">
    <property type="entry name" value="P450, PUTATIVE (EUROFUNG)-RELATED"/>
    <property type="match status" value="1"/>
</dbReference>
<name>A0A839E743_9PSEU</name>
<gene>
    <name evidence="2" type="ORF">FHX42_004913</name>
</gene>
<accession>A0A839E743</accession>
<evidence type="ECO:0000256" key="1">
    <source>
        <dbReference type="ARBA" id="ARBA00010617"/>
    </source>
</evidence>
<proteinExistence type="inferred from homology"/>
<dbReference type="Proteomes" id="UP000569329">
    <property type="component" value="Unassembled WGS sequence"/>
</dbReference>
<dbReference type="GO" id="GO:0004497">
    <property type="term" value="F:monooxygenase activity"/>
    <property type="evidence" value="ECO:0007669"/>
    <property type="project" value="InterPro"/>
</dbReference>
<comment type="similarity">
    <text evidence="1">Belongs to the cytochrome P450 family.</text>
</comment>
<dbReference type="PANTHER" id="PTHR46696:SF1">
    <property type="entry name" value="CYTOCHROME P450 YJIB-RELATED"/>
    <property type="match status" value="1"/>
</dbReference>
<dbReference type="EMBL" id="JACGWZ010000008">
    <property type="protein sequence ID" value="MBA8827517.1"/>
    <property type="molecule type" value="Genomic_DNA"/>
</dbReference>
<evidence type="ECO:0000313" key="3">
    <source>
        <dbReference type="Proteomes" id="UP000569329"/>
    </source>
</evidence>
<protein>
    <submittedName>
        <fullName evidence="2">Cytochrome P450</fullName>
    </submittedName>
</protein>
<dbReference type="RefSeq" id="WP_182546686.1">
    <property type="nucleotide sequence ID" value="NZ_JACGWZ010000008.1"/>
</dbReference>
<dbReference type="PRINTS" id="PR00359">
    <property type="entry name" value="BP450"/>
</dbReference>
<evidence type="ECO:0000313" key="2">
    <source>
        <dbReference type="EMBL" id="MBA8827517.1"/>
    </source>
</evidence>
<comment type="caution">
    <text evidence="2">The sequence shown here is derived from an EMBL/GenBank/DDBJ whole genome shotgun (WGS) entry which is preliminary data.</text>
</comment>
<organism evidence="2 3">
    <name type="scientific">Halosaccharopolyspora lacisalsi</name>
    <dbReference type="NCBI Taxonomy" id="1000566"/>
    <lineage>
        <taxon>Bacteria</taxon>
        <taxon>Bacillati</taxon>
        <taxon>Actinomycetota</taxon>
        <taxon>Actinomycetes</taxon>
        <taxon>Pseudonocardiales</taxon>
        <taxon>Pseudonocardiaceae</taxon>
        <taxon>Halosaccharopolyspora</taxon>
    </lineage>
</organism>
<dbReference type="GO" id="GO:0016705">
    <property type="term" value="F:oxidoreductase activity, acting on paired donors, with incorporation or reduction of molecular oxygen"/>
    <property type="evidence" value="ECO:0007669"/>
    <property type="project" value="InterPro"/>
</dbReference>
<dbReference type="InterPro" id="IPR036396">
    <property type="entry name" value="Cyt_P450_sf"/>
</dbReference>
<dbReference type="SUPFAM" id="SSF48264">
    <property type="entry name" value="Cytochrome P450"/>
    <property type="match status" value="1"/>
</dbReference>
<dbReference type="Gene3D" id="1.10.630.10">
    <property type="entry name" value="Cytochrome P450"/>
    <property type="match status" value="1"/>
</dbReference>
<keyword evidence="3" id="KW-1185">Reference proteome</keyword>